<evidence type="ECO:0000313" key="2">
    <source>
        <dbReference type="EMBL" id="PKA51618.1"/>
    </source>
</evidence>
<proteinExistence type="predicted"/>
<dbReference type="AlphaFoldDB" id="A0A2I0A7V0"/>
<gene>
    <name evidence="2" type="ORF">AXF42_Ash002985</name>
</gene>
<protein>
    <submittedName>
        <fullName evidence="2">Uncharacterized protein</fullName>
    </submittedName>
</protein>
<evidence type="ECO:0000313" key="3">
    <source>
        <dbReference type="Proteomes" id="UP000236161"/>
    </source>
</evidence>
<dbReference type="EMBL" id="KZ452013">
    <property type="protein sequence ID" value="PKA51618.1"/>
    <property type="molecule type" value="Genomic_DNA"/>
</dbReference>
<dbReference type="Proteomes" id="UP000236161">
    <property type="component" value="Unassembled WGS sequence"/>
</dbReference>
<name>A0A2I0A7V0_9ASPA</name>
<feature type="region of interest" description="Disordered" evidence="1">
    <location>
        <begin position="1"/>
        <end position="28"/>
    </location>
</feature>
<organism evidence="2 3">
    <name type="scientific">Apostasia shenzhenica</name>
    <dbReference type="NCBI Taxonomy" id="1088818"/>
    <lineage>
        <taxon>Eukaryota</taxon>
        <taxon>Viridiplantae</taxon>
        <taxon>Streptophyta</taxon>
        <taxon>Embryophyta</taxon>
        <taxon>Tracheophyta</taxon>
        <taxon>Spermatophyta</taxon>
        <taxon>Magnoliopsida</taxon>
        <taxon>Liliopsida</taxon>
        <taxon>Asparagales</taxon>
        <taxon>Orchidaceae</taxon>
        <taxon>Apostasioideae</taxon>
        <taxon>Apostasia</taxon>
    </lineage>
</organism>
<evidence type="ECO:0000256" key="1">
    <source>
        <dbReference type="SAM" id="MobiDB-lite"/>
    </source>
</evidence>
<reference evidence="2 3" key="1">
    <citation type="journal article" date="2017" name="Nature">
        <title>The Apostasia genome and the evolution of orchids.</title>
        <authorList>
            <person name="Zhang G.Q."/>
            <person name="Liu K.W."/>
            <person name="Li Z."/>
            <person name="Lohaus R."/>
            <person name="Hsiao Y.Y."/>
            <person name="Niu S.C."/>
            <person name="Wang J.Y."/>
            <person name="Lin Y.C."/>
            <person name="Xu Q."/>
            <person name="Chen L.J."/>
            <person name="Yoshida K."/>
            <person name="Fujiwara S."/>
            <person name="Wang Z.W."/>
            <person name="Zhang Y.Q."/>
            <person name="Mitsuda N."/>
            <person name="Wang M."/>
            <person name="Liu G.H."/>
            <person name="Pecoraro L."/>
            <person name="Huang H.X."/>
            <person name="Xiao X.J."/>
            <person name="Lin M."/>
            <person name="Wu X.Y."/>
            <person name="Wu W.L."/>
            <person name="Chen Y.Y."/>
            <person name="Chang S.B."/>
            <person name="Sakamoto S."/>
            <person name="Ohme-Takagi M."/>
            <person name="Yagi M."/>
            <person name="Zeng S.J."/>
            <person name="Shen C.Y."/>
            <person name="Yeh C.M."/>
            <person name="Luo Y.B."/>
            <person name="Tsai W.C."/>
            <person name="Van de Peer Y."/>
            <person name="Liu Z.J."/>
        </authorList>
    </citation>
    <scope>NUCLEOTIDE SEQUENCE [LARGE SCALE GENOMIC DNA]</scope>
    <source>
        <strain evidence="3">cv. Shenzhen</strain>
        <tissue evidence="2">Stem</tissue>
    </source>
</reference>
<sequence length="62" mass="7107">MHFMTTGGHVTSGSASPHPEHPRGSTCGIDFTSLHIEQKRYRAEQQTPRLHNERFTLNCQRM</sequence>
<accession>A0A2I0A7V0</accession>
<keyword evidence="3" id="KW-1185">Reference proteome</keyword>